<accession>A0A3G4VIM3</accession>
<dbReference type="AlphaFoldDB" id="A0A3G4VIM3"/>
<sequence>MNKTSLSLTFKWYSKSFDFLWFLLNQAEINKSESQITVGFLSVRGAFVFRFKWSERFVFQF</sequence>
<gene>
    <name evidence="1" type="ORF">ECB94_21300</name>
</gene>
<evidence type="ECO:0000313" key="1">
    <source>
        <dbReference type="EMBL" id="AYV23818.1"/>
    </source>
</evidence>
<reference evidence="1 2" key="1">
    <citation type="submission" date="2018-11" db="EMBL/GenBank/DDBJ databases">
        <title>Complete Genome Sequence of Vbrio mediterranei 117-T6: a Potential Pathogen Bacteria Isolated from the Conchocelis of Pyropia.</title>
        <authorList>
            <person name="Liu Q."/>
        </authorList>
    </citation>
    <scope>NUCLEOTIDE SEQUENCE [LARGE SCALE GENOMIC DNA]</scope>
    <source>
        <strain evidence="1 2">117-T6</strain>
    </source>
</reference>
<dbReference type="Proteomes" id="UP000279760">
    <property type="component" value="Chromosome 2"/>
</dbReference>
<organism evidence="1 2">
    <name type="scientific">Vibrio mediterranei</name>
    <dbReference type="NCBI Taxonomy" id="689"/>
    <lineage>
        <taxon>Bacteria</taxon>
        <taxon>Pseudomonadati</taxon>
        <taxon>Pseudomonadota</taxon>
        <taxon>Gammaproteobacteria</taxon>
        <taxon>Vibrionales</taxon>
        <taxon>Vibrionaceae</taxon>
        <taxon>Vibrio</taxon>
    </lineage>
</organism>
<dbReference type="EMBL" id="CP033578">
    <property type="protein sequence ID" value="AYV23818.1"/>
    <property type="molecule type" value="Genomic_DNA"/>
</dbReference>
<name>A0A3G4VIM3_9VIBR</name>
<evidence type="ECO:0000313" key="2">
    <source>
        <dbReference type="Proteomes" id="UP000279760"/>
    </source>
</evidence>
<proteinExistence type="predicted"/>
<protein>
    <submittedName>
        <fullName evidence="1">Uncharacterized protein</fullName>
    </submittedName>
</protein>